<dbReference type="EMBL" id="CZKA01000066">
    <property type="protein sequence ID" value="CUR59913.1"/>
    <property type="molecule type" value="Genomic_DNA"/>
</dbReference>
<dbReference type="InterPro" id="IPR017946">
    <property type="entry name" value="PLC-like_Pdiesterase_TIM-brl"/>
</dbReference>
<proteinExistence type="predicted"/>
<dbReference type="Pfam" id="PF03009">
    <property type="entry name" value="GDPD"/>
    <property type="match status" value="1"/>
</dbReference>
<dbReference type="PROSITE" id="PS51704">
    <property type="entry name" value="GP_PDE"/>
    <property type="match status" value="1"/>
</dbReference>
<dbReference type="SUPFAM" id="SSF51695">
    <property type="entry name" value="PLC-like phosphodiesterases"/>
    <property type="match status" value="1"/>
</dbReference>
<dbReference type="AlphaFoldDB" id="A0A2P2CD40"/>
<dbReference type="PANTHER" id="PTHR46320">
    <property type="entry name" value="GLYCEROPHOSPHODIESTER PHOSPHODIESTERASE 1"/>
    <property type="match status" value="1"/>
</dbReference>
<dbReference type="PANTHER" id="PTHR46320:SF1">
    <property type="entry name" value="GLYCEROPHOSPHODIESTER PHOSPHODIESTERASE 1"/>
    <property type="match status" value="1"/>
</dbReference>
<dbReference type="GO" id="GO:0008889">
    <property type="term" value="F:glycerophosphodiester phosphodiesterase activity"/>
    <property type="evidence" value="ECO:0007669"/>
    <property type="project" value="TreeGrafter"/>
</dbReference>
<feature type="domain" description="GP-PDE" evidence="1">
    <location>
        <begin position="48"/>
        <end position="273"/>
    </location>
</feature>
<gene>
    <name evidence="2" type="ORF">NOCA2690028</name>
</gene>
<sequence length="273" mass="28947">MGNRVGANDLCGRRARWGRLTGGVVGLLLAVGMLAPPAHAEAVSPPCSALVAHRGGAAYPGVTEGSLGAIRRSVDDLGVRAFEVDIRTTASDTIYVMHDDTVDRTTSGTGAVADMTSAEMGSLRLDDGQRIPTLANIITLVHARPDVHVVLHVKSMTKRSWKRMTQRIRTYGVQSQVTLMGRQGTVTRAHATFRRVDTVLLSPTPIVAEVGAADAVAIPQSLVTPENVAANHANALDYWTFSPASEQWSSLAGAGVDIMLINDVEAYLAVCTP</sequence>
<reference evidence="2" key="1">
    <citation type="submission" date="2015-08" db="EMBL/GenBank/DDBJ databases">
        <authorList>
            <person name="Babu N.S."/>
            <person name="Beckwith C.J."/>
            <person name="Beseler K.G."/>
            <person name="Brison A."/>
            <person name="Carone J.V."/>
            <person name="Caskin T.P."/>
            <person name="Diamond M."/>
            <person name="Durham M.E."/>
            <person name="Foxe J.M."/>
            <person name="Go M."/>
            <person name="Henderson B.A."/>
            <person name="Jones I.B."/>
            <person name="McGettigan J.A."/>
            <person name="Micheletti S.J."/>
            <person name="Nasrallah M.E."/>
            <person name="Ortiz D."/>
            <person name="Piller C.R."/>
            <person name="Privatt S.R."/>
            <person name="Schneider S.L."/>
            <person name="Sharp S."/>
            <person name="Smith T.C."/>
            <person name="Stanton J.D."/>
            <person name="Ullery H.E."/>
            <person name="Wilson R.J."/>
            <person name="Serrano M.G."/>
            <person name="Buck G."/>
            <person name="Lee V."/>
            <person name="Wang Y."/>
            <person name="Carvalho R."/>
            <person name="Voegtly L."/>
            <person name="Shi R."/>
            <person name="Duckworth R."/>
            <person name="Johnson A."/>
            <person name="Loviza R."/>
            <person name="Walstead R."/>
            <person name="Shah Z."/>
            <person name="Kiflezghi M."/>
            <person name="Wade K."/>
            <person name="Ball S.L."/>
            <person name="Bradley K.W."/>
            <person name="Asai D.J."/>
            <person name="Bowman C.A."/>
            <person name="Russell D.A."/>
            <person name="Pope W.H."/>
            <person name="Jacobs-Sera D."/>
            <person name="Hendrix R.W."/>
            <person name="Hatfull G.F."/>
        </authorList>
    </citation>
    <scope>NUCLEOTIDE SEQUENCE</scope>
</reference>
<protein>
    <recommendedName>
        <fullName evidence="1">GP-PDE domain-containing protein</fullName>
    </recommendedName>
</protein>
<dbReference type="CDD" id="cd08566">
    <property type="entry name" value="GDPD_AtGDE_like"/>
    <property type="match status" value="1"/>
</dbReference>
<dbReference type="Gene3D" id="3.20.20.190">
    <property type="entry name" value="Phosphatidylinositol (PI) phosphodiesterase"/>
    <property type="match status" value="1"/>
</dbReference>
<evidence type="ECO:0000259" key="1">
    <source>
        <dbReference type="PROSITE" id="PS51704"/>
    </source>
</evidence>
<dbReference type="GO" id="GO:0006580">
    <property type="term" value="P:ethanolamine metabolic process"/>
    <property type="evidence" value="ECO:0007669"/>
    <property type="project" value="TreeGrafter"/>
</dbReference>
<name>A0A2P2CD40_9ZZZZ</name>
<dbReference type="GO" id="GO:0005886">
    <property type="term" value="C:plasma membrane"/>
    <property type="evidence" value="ECO:0007669"/>
    <property type="project" value="TreeGrafter"/>
</dbReference>
<dbReference type="GO" id="GO:0070291">
    <property type="term" value="P:N-acylethanolamine metabolic process"/>
    <property type="evidence" value="ECO:0007669"/>
    <property type="project" value="TreeGrafter"/>
</dbReference>
<dbReference type="InterPro" id="IPR030395">
    <property type="entry name" value="GP_PDE_dom"/>
</dbReference>
<evidence type="ECO:0000313" key="2">
    <source>
        <dbReference type="EMBL" id="CUR59913.1"/>
    </source>
</evidence>
<dbReference type="GO" id="GO:0006644">
    <property type="term" value="P:phospholipid metabolic process"/>
    <property type="evidence" value="ECO:0007669"/>
    <property type="project" value="TreeGrafter"/>
</dbReference>
<organism evidence="2">
    <name type="scientific">metagenome</name>
    <dbReference type="NCBI Taxonomy" id="256318"/>
    <lineage>
        <taxon>unclassified sequences</taxon>
        <taxon>metagenomes</taxon>
    </lineage>
</organism>
<accession>A0A2P2CD40</accession>